<gene>
    <name evidence="2" type="ORF">Cgig2_034056</name>
</gene>
<dbReference type="OrthoDB" id="1938144at2759"/>
<accession>A0A9Q1KI57</accession>
<keyword evidence="3" id="KW-1185">Reference proteome</keyword>
<dbReference type="Proteomes" id="UP001153076">
    <property type="component" value="Unassembled WGS sequence"/>
</dbReference>
<evidence type="ECO:0000313" key="3">
    <source>
        <dbReference type="Proteomes" id="UP001153076"/>
    </source>
</evidence>
<protein>
    <submittedName>
        <fullName evidence="2">Uncharacterized protein</fullName>
    </submittedName>
</protein>
<sequence>MGVDGATVKEGYNDVIAVCLVVRRKEATVVKDSVLTYHWGSSDCILVKVNMGVGDVMKVVGETMGEGLRERRLWYSTKFDQNMIMPLQRDGDVVKLVKGNDTFSYMYVAEKEGLIQRPIQENTILGAGELKGTCTVCENDHAIWNDGRRSGMGIMAGISVVRVEYDDVPIKFTGFNTDMLDIESRMENSVGCRIENKLKRELEGTKSVIDVQLYNRVSSENNGPTQVTCYMNVVHRMEMHDIEFVDNRTGRVAGGESLNEDYNRRILPPLNPCKRGRPQSKRRES</sequence>
<evidence type="ECO:0000256" key="1">
    <source>
        <dbReference type="SAM" id="MobiDB-lite"/>
    </source>
</evidence>
<name>A0A9Q1KI57_9CARY</name>
<comment type="caution">
    <text evidence="2">The sequence shown here is derived from an EMBL/GenBank/DDBJ whole genome shotgun (WGS) entry which is preliminary data.</text>
</comment>
<dbReference type="AlphaFoldDB" id="A0A9Q1KI57"/>
<feature type="region of interest" description="Disordered" evidence="1">
    <location>
        <begin position="263"/>
        <end position="285"/>
    </location>
</feature>
<reference evidence="2" key="1">
    <citation type="submission" date="2022-04" db="EMBL/GenBank/DDBJ databases">
        <title>Carnegiea gigantea Genome sequencing and assembly v2.</title>
        <authorList>
            <person name="Copetti D."/>
            <person name="Sanderson M.J."/>
            <person name="Burquez A."/>
            <person name="Wojciechowski M.F."/>
        </authorList>
    </citation>
    <scope>NUCLEOTIDE SEQUENCE</scope>
    <source>
        <strain evidence="2">SGP5-SGP5p</strain>
        <tissue evidence="2">Aerial part</tissue>
    </source>
</reference>
<proteinExistence type="predicted"/>
<evidence type="ECO:0000313" key="2">
    <source>
        <dbReference type="EMBL" id="KAJ8444821.1"/>
    </source>
</evidence>
<organism evidence="2 3">
    <name type="scientific">Carnegiea gigantea</name>
    <dbReference type="NCBI Taxonomy" id="171969"/>
    <lineage>
        <taxon>Eukaryota</taxon>
        <taxon>Viridiplantae</taxon>
        <taxon>Streptophyta</taxon>
        <taxon>Embryophyta</taxon>
        <taxon>Tracheophyta</taxon>
        <taxon>Spermatophyta</taxon>
        <taxon>Magnoliopsida</taxon>
        <taxon>eudicotyledons</taxon>
        <taxon>Gunneridae</taxon>
        <taxon>Pentapetalae</taxon>
        <taxon>Caryophyllales</taxon>
        <taxon>Cactineae</taxon>
        <taxon>Cactaceae</taxon>
        <taxon>Cactoideae</taxon>
        <taxon>Echinocereeae</taxon>
        <taxon>Carnegiea</taxon>
    </lineage>
</organism>
<dbReference type="EMBL" id="JAKOGI010000086">
    <property type="protein sequence ID" value="KAJ8444821.1"/>
    <property type="molecule type" value="Genomic_DNA"/>
</dbReference>
<feature type="compositionally biased region" description="Basic residues" evidence="1">
    <location>
        <begin position="274"/>
        <end position="285"/>
    </location>
</feature>